<dbReference type="SUPFAM" id="SSF50129">
    <property type="entry name" value="GroES-like"/>
    <property type="match status" value="2"/>
</dbReference>
<evidence type="ECO:0000313" key="4">
    <source>
        <dbReference type="EMBL" id="RVV98071.1"/>
    </source>
</evidence>
<comment type="caution">
    <text evidence="4">The sequence shown here is derived from an EMBL/GenBank/DDBJ whole genome shotgun (WGS) entry which is preliminary data.</text>
</comment>
<dbReference type="InterPro" id="IPR045010">
    <property type="entry name" value="MDR_fam"/>
</dbReference>
<dbReference type="Proteomes" id="UP000285908">
    <property type="component" value="Unassembled WGS sequence"/>
</dbReference>
<dbReference type="RefSeq" id="WP_127906737.1">
    <property type="nucleotide sequence ID" value="NZ_RQXX01000003.1"/>
</dbReference>
<reference evidence="4 5" key="1">
    <citation type="submission" date="2018-11" db="EMBL/GenBank/DDBJ databases">
        <title>Mesobaculum littorinae gen. nov., sp. nov., isolated from Littorina scabra that represents a novel genus of the order Rhodobacteraceae.</title>
        <authorList>
            <person name="Li F."/>
        </authorList>
    </citation>
    <scope>NUCLEOTIDE SEQUENCE [LARGE SCALE GENOMIC DNA]</scope>
    <source>
        <strain evidence="4 5">M0103</strain>
    </source>
</reference>
<dbReference type="PANTHER" id="PTHR43205">
    <property type="entry name" value="PROSTAGLANDIN REDUCTASE"/>
    <property type="match status" value="1"/>
</dbReference>
<accession>A0A438AH72</accession>
<keyword evidence="5" id="KW-1185">Reference proteome</keyword>
<dbReference type="PANTHER" id="PTHR43205:SF7">
    <property type="entry name" value="PROSTAGLANDIN REDUCTASE 1"/>
    <property type="match status" value="1"/>
</dbReference>
<dbReference type="EMBL" id="RQXX01000003">
    <property type="protein sequence ID" value="RVV98071.1"/>
    <property type="molecule type" value="Genomic_DNA"/>
</dbReference>
<dbReference type="InterPro" id="IPR013149">
    <property type="entry name" value="ADH-like_C"/>
</dbReference>
<keyword evidence="1" id="KW-0560">Oxidoreductase</keyword>
<dbReference type="AlphaFoldDB" id="A0A438AH72"/>
<feature type="region of interest" description="Disordered" evidence="2">
    <location>
        <begin position="10"/>
        <end position="32"/>
    </location>
</feature>
<dbReference type="GO" id="GO:0016628">
    <property type="term" value="F:oxidoreductase activity, acting on the CH-CH group of donors, NAD or NADP as acceptor"/>
    <property type="evidence" value="ECO:0007669"/>
    <property type="project" value="InterPro"/>
</dbReference>
<sequence length="344" mass="36654">MADEMLQIRLASRPDGRPTPQNFDLDRGPLPQPGDGEMLVRVIWLSLDPYMRGRMSAAKSYADPVEIGDVMEGAAVGEVVTSKNPDFAEGDVVTGRFGWVSHAISDGTQVQKLDPAQAPVSTALGVLGMPGMTAWTGLNRIIGIKKGETVLISAATGAVGAVAGQIAKAQGCRVIGVAGGPEKCAYAEQELGYDVCLDHKAAQDGETLAKQIAEAAPDGIDGYFENVGGKTLMGVLPNMAVHGRIAICGMISWYNGANMDQTMPLPKAWSTILTNRLKVEGFLVPDHWQHYPEFVSEAAPMVQDGRIKYREDVTEGLENAPEAFIDMLEGGNFGKKLIRVGADA</sequence>
<dbReference type="Gene3D" id="3.40.50.720">
    <property type="entry name" value="NAD(P)-binding Rossmann-like Domain"/>
    <property type="match status" value="1"/>
</dbReference>
<dbReference type="Pfam" id="PF00107">
    <property type="entry name" value="ADH_zinc_N"/>
    <property type="match status" value="1"/>
</dbReference>
<dbReference type="FunFam" id="3.40.50.720:FF:000121">
    <property type="entry name" value="Prostaglandin reductase 2"/>
    <property type="match status" value="1"/>
</dbReference>
<feature type="domain" description="Enoyl reductase (ER)" evidence="3">
    <location>
        <begin position="18"/>
        <end position="338"/>
    </location>
</feature>
<dbReference type="SMART" id="SM00829">
    <property type="entry name" value="PKS_ER"/>
    <property type="match status" value="1"/>
</dbReference>
<proteinExistence type="predicted"/>
<protein>
    <submittedName>
        <fullName evidence="4">NADP-dependent oxidoreductase</fullName>
    </submittedName>
</protein>
<evidence type="ECO:0000256" key="2">
    <source>
        <dbReference type="SAM" id="MobiDB-lite"/>
    </source>
</evidence>
<evidence type="ECO:0000256" key="1">
    <source>
        <dbReference type="ARBA" id="ARBA00023002"/>
    </source>
</evidence>
<gene>
    <name evidence="4" type="ORF">EKE94_11465</name>
</gene>
<dbReference type="InterPro" id="IPR036291">
    <property type="entry name" value="NAD(P)-bd_dom_sf"/>
</dbReference>
<dbReference type="OrthoDB" id="9805663at2"/>
<dbReference type="InterPro" id="IPR041694">
    <property type="entry name" value="ADH_N_2"/>
</dbReference>
<dbReference type="InterPro" id="IPR020843">
    <property type="entry name" value="ER"/>
</dbReference>
<organism evidence="4 5">
    <name type="scientific">Mesobaculum littorinae</name>
    <dbReference type="NCBI Taxonomy" id="2486419"/>
    <lineage>
        <taxon>Bacteria</taxon>
        <taxon>Pseudomonadati</taxon>
        <taxon>Pseudomonadota</taxon>
        <taxon>Alphaproteobacteria</taxon>
        <taxon>Rhodobacterales</taxon>
        <taxon>Roseobacteraceae</taxon>
        <taxon>Mesobaculum</taxon>
    </lineage>
</organism>
<evidence type="ECO:0000259" key="3">
    <source>
        <dbReference type="SMART" id="SM00829"/>
    </source>
</evidence>
<dbReference type="InterPro" id="IPR011032">
    <property type="entry name" value="GroES-like_sf"/>
</dbReference>
<dbReference type="Pfam" id="PF16884">
    <property type="entry name" value="ADH_N_2"/>
    <property type="match status" value="1"/>
</dbReference>
<evidence type="ECO:0000313" key="5">
    <source>
        <dbReference type="Proteomes" id="UP000285908"/>
    </source>
</evidence>
<name>A0A438AH72_9RHOB</name>
<dbReference type="SUPFAM" id="SSF51735">
    <property type="entry name" value="NAD(P)-binding Rossmann-fold domains"/>
    <property type="match status" value="1"/>
</dbReference>
<dbReference type="CDD" id="cd05288">
    <property type="entry name" value="PGDH"/>
    <property type="match status" value="1"/>
</dbReference>
<dbReference type="Gene3D" id="3.90.180.10">
    <property type="entry name" value="Medium-chain alcohol dehydrogenases, catalytic domain"/>
    <property type="match status" value="1"/>
</dbReference>